<name>A0ABW8AGW3_9ACTN</name>
<feature type="transmembrane region" description="Helical" evidence="1">
    <location>
        <begin position="99"/>
        <end position="120"/>
    </location>
</feature>
<organism evidence="2 3">
    <name type="scientific">Spongisporangium articulatum</name>
    <dbReference type="NCBI Taxonomy" id="3362603"/>
    <lineage>
        <taxon>Bacteria</taxon>
        <taxon>Bacillati</taxon>
        <taxon>Actinomycetota</taxon>
        <taxon>Actinomycetes</taxon>
        <taxon>Kineosporiales</taxon>
        <taxon>Kineosporiaceae</taxon>
        <taxon>Spongisporangium</taxon>
    </lineage>
</organism>
<feature type="transmembrane region" description="Helical" evidence="1">
    <location>
        <begin position="179"/>
        <end position="203"/>
    </location>
</feature>
<feature type="transmembrane region" description="Helical" evidence="1">
    <location>
        <begin position="383"/>
        <end position="403"/>
    </location>
</feature>
<accession>A0ABW8AGW3</accession>
<dbReference type="Proteomes" id="UP001612915">
    <property type="component" value="Unassembled WGS sequence"/>
</dbReference>
<dbReference type="RefSeq" id="WP_398273729.1">
    <property type="nucleotide sequence ID" value="NZ_JBITLV010000001.1"/>
</dbReference>
<evidence type="ECO:0000313" key="3">
    <source>
        <dbReference type="Proteomes" id="UP001612915"/>
    </source>
</evidence>
<gene>
    <name evidence="2" type="ORF">ACIB24_00780</name>
</gene>
<keyword evidence="3" id="KW-1185">Reference proteome</keyword>
<evidence type="ECO:0000313" key="2">
    <source>
        <dbReference type="EMBL" id="MFI7585590.1"/>
    </source>
</evidence>
<feature type="transmembrane region" description="Helical" evidence="1">
    <location>
        <begin position="327"/>
        <end position="346"/>
    </location>
</feature>
<evidence type="ECO:0008006" key="4">
    <source>
        <dbReference type="Google" id="ProtNLM"/>
    </source>
</evidence>
<reference evidence="2 3" key="1">
    <citation type="submission" date="2024-10" db="EMBL/GenBank/DDBJ databases">
        <title>The Natural Products Discovery Center: Release of the First 8490 Sequenced Strains for Exploring Actinobacteria Biosynthetic Diversity.</title>
        <authorList>
            <person name="Kalkreuter E."/>
            <person name="Kautsar S.A."/>
            <person name="Yang D."/>
            <person name="Bader C.D."/>
            <person name="Teijaro C.N."/>
            <person name="Fluegel L."/>
            <person name="Davis C.M."/>
            <person name="Simpson J.R."/>
            <person name="Lauterbach L."/>
            <person name="Steele A.D."/>
            <person name="Gui C."/>
            <person name="Meng S."/>
            <person name="Li G."/>
            <person name="Viehrig K."/>
            <person name="Ye F."/>
            <person name="Su P."/>
            <person name="Kiefer A.F."/>
            <person name="Nichols A."/>
            <person name="Cepeda A.J."/>
            <person name="Yan W."/>
            <person name="Fan B."/>
            <person name="Jiang Y."/>
            <person name="Adhikari A."/>
            <person name="Zheng C.-J."/>
            <person name="Schuster L."/>
            <person name="Cowan T.M."/>
            <person name="Smanski M.J."/>
            <person name="Chevrette M.G."/>
            <person name="De Carvalho L.P.S."/>
            <person name="Shen B."/>
        </authorList>
    </citation>
    <scope>NUCLEOTIDE SEQUENCE [LARGE SCALE GENOMIC DNA]</scope>
    <source>
        <strain evidence="2 3">NPDC049639</strain>
    </source>
</reference>
<protein>
    <recommendedName>
        <fullName evidence="4">Fenitrothion hydrolase</fullName>
    </recommendedName>
</protein>
<keyword evidence="1" id="KW-0472">Membrane</keyword>
<feature type="transmembrane region" description="Helical" evidence="1">
    <location>
        <begin position="415"/>
        <end position="440"/>
    </location>
</feature>
<feature type="transmembrane region" description="Helical" evidence="1">
    <location>
        <begin position="70"/>
        <end position="87"/>
    </location>
</feature>
<keyword evidence="1" id="KW-0812">Transmembrane</keyword>
<evidence type="ECO:0000256" key="1">
    <source>
        <dbReference type="SAM" id="Phobius"/>
    </source>
</evidence>
<feature type="transmembrane region" description="Helical" evidence="1">
    <location>
        <begin position="148"/>
        <end position="167"/>
    </location>
</feature>
<comment type="caution">
    <text evidence="2">The sequence shown here is derived from an EMBL/GenBank/DDBJ whole genome shotgun (WGS) entry which is preliminary data.</text>
</comment>
<feature type="transmembrane region" description="Helical" evidence="1">
    <location>
        <begin position="20"/>
        <end position="42"/>
    </location>
</feature>
<keyword evidence="1" id="KW-1133">Transmembrane helix</keyword>
<feature type="transmembrane region" description="Helical" evidence="1">
    <location>
        <begin position="244"/>
        <end position="264"/>
    </location>
</feature>
<sequence>MRTALLAHGIGGRQDLPLPFGWAVAGAAAAVVVSFLALGLLWREPRIEGRDAGRPLPGLTRLVSSRGARLAVTVLAGLLLVYLLLALTGVDSGNNPMPWLVYVYFWVGLVPVSVLLGNVWRRLNPLRLIHRGLLGLARLDPREGAYPLPARIGYWPAAVGLFCFTWLELIYPDNSELPVFRWVIGVYAVVHLFAAMLYGSVWFDRADAFEAWSGLFGRFAVLGRRSAGRGAEVVLRSPLAGLDALRPAPGLVAVVMVMLGSTAYDGLSGSPHWAGWVQQSTLPVYLLPTVGLLGTILLLSGLYVACTELAGLVAGVRRGPGGESMPVAFAHSVVPVALGYVVAHYYSLLVIEGQRGLPHLLHPRGDVPVGSVSVWSAPADPNVVVVVQVLAVVLGHVLGVVLAHDRAIRLFPRRAAVLGQVPLLVLMVGLTCTGLVLLFAT</sequence>
<feature type="transmembrane region" description="Helical" evidence="1">
    <location>
        <begin position="284"/>
        <end position="306"/>
    </location>
</feature>
<proteinExistence type="predicted"/>
<dbReference type="EMBL" id="JBITLV010000001">
    <property type="protein sequence ID" value="MFI7585590.1"/>
    <property type="molecule type" value="Genomic_DNA"/>
</dbReference>